<evidence type="ECO:0000256" key="3">
    <source>
        <dbReference type="ARBA" id="ARBA00023163"/>
    </source>
</evidence>
<feature type="compositionally biased region" description="Low complexity" evidence="6">
    <location>
        <begin position="529"/>
        <end position="547"/>
    </location>
</feature>
<keyword evidence="10" id="KW-1185">Reference proteome</keyword>
<dbReference type="PROSITE" id="PS50252">
    <property type="entry name" value="TBOX_3"/>
    <property type="match status" value="1"/>
</dbReference>
<feature type="region of interest" description="Disordered" evidence="6">
    <location>
        <begin position="191"/>
        <end position="238"/>
    </location>
</feature>
<dbReference type="GO" id="GO:0001708">
    <property type="term" value="P:cell fate specification"/>
    <property type="evidence" value="ECO:0007669"/>
    <property type="project" value="TreeGrafter"/>
</dbReference>
<keyword evidence="2 5" id="KW-0238">DNA-binding</keyword>
<evidence type="ECO:0000259" key="8">
    <source>
        <dbReference type="PROSITE" id="PS50252"/>
    </source>
</evidence>
<feature type="compositionally biased region" description="Basic and acidic residues" evidence="6">
    <location>
        <begin position="156"/>
        <end position="166"/>
    </location>
</feature>
<gene>
    <name evidence="9" type="ORF">WMY93_021558</name>
</gene>
<dbReference type="SMART" id="SM00425">
    <property type="entry name" value="TBOX"/>
    <property type="match status" value="1"/>
</dbReference>
<dbReference type="SUPFAM" id="SSF49417">
    <property type="entry name" value="p53-like transcription factors"/>
    <property type="match status" value="1"/>
</dbReference>
<dbReference type="GO" id="GO:0000978">
    <property type="term" value="F:RNA polymerase II cis-regulatory region sequence-specific DNA binding"/>
    <property type="evidence" value="ECO:0007669"/>
    <property type="project" value="InterPro"/>
</dbReference>
<protein>
    <recommendedName>
        <fullName evidence="8">T-box domain-containing protein</fullName>
    </recommendedName>
</protein>
<dbReference type="GO" id="GO:0000785">
    <property type="term" value="C:chromatin"/>
    <property type="evidence" value="ECO:0007669"/>
    <property type="project" value="TreeGrafter"/>
</dbReference>
<dbReference type="Proteomes" id="UP001460270">
    <property type="component" value="Unassembled WGS sequence"/>
</dbReference>
<feature type="compositionally biased region" description="Polar residues" evidence="6">
    <location>
        <begin position="309"/>
        <end position="318"/>
    </location>
</feature>
<feature type="chain" id="PRO_5043620439" description="T-box domain-containing protein" evidence="7">
    <location>
        <begin position="21"/>
        <end position="678"/>
    </location>
</feature>
<reference evidence="10" key="1">
    <citation type="submission" date="2024-04" db="EMBL/GenBank/DDBJ databases">
        <title>Salinicola lusitanus LLJ914,a marine bacterium isolated from the Okinawa Trough.</title>
        <authorList>
            <person name="Li J."/>
        </authorList>
    </citation>
    <scope>NUCLEOTIDE SEQUENCE [LARGE SCALE GENOMIC DNA]</scope>
</reference>
<organism evidence="9 10">
    <name type="scientific">Mugilogobius chulae</name>
    <name type="common">yellowstripe goby</name>
    <dbReference type="NCBI Taxonomy" id="88201"/>
    <lineage>
        <taxon>Eukaryota</taxon>
        <taxon>Metazoa</taxon>
        <taxon>Chordata</taxon>
        <taxon>Craniata</taxon>
        <taxon>Vertebrata</taxon>
        <taxon>Euteleostomi</taxon>
        <taxon>Actinopterygii</taxon>
        <taxon>Neopterygii</taxon>
        <taxon>Teleostei</taxon>
        <taxon>Neoteleostei</taxon>
        <taxon>Acanthomorphata</taxon>
        <taxon>Gobiaria</taxon>
        <taxon>Gobiiformes</taxon>
        <taxon>Gobioidei</taxon>
        <taxon>Gobiidae</taxon>
        <taxon>Gobionellinae</taxon>
        <taxon>Mugilogobius</taxon>
    </lineage>
</organism>
<feature type="compositionally biased region" description="Polar residues" evidence="6">
    <location>
        <begin position="216"/>
        <end position="225"/>
    </location>
</feature>
<feature type="region of interest" description="Disordered" evidence="6">
    <location>
        <begin position="614"/>
        <end position="660"/>
    </location>
</feature>
<dbReference type="AlphaFoldDB" id="A0AAW0NI69"/>
<evidence type="ECO:0000256" key="2">
    <source>
        <dbReference type="ARBA" id="ARBA00023125"/>
    </source>
</evidence>
<evidence type="ECO:0000256" key="4">
    <source>
        <dbReference type="ARBA" id="ARBA00023242"/>
    </source>
</evidence>
<feature type="signal peptide" evidence="7">
    <location>
        <begin position="1"/>
        <end position="20"/>
    </location>
</feature>
<dbReference type="GO" id="GO:0005634">
    <property type="term" value="C:nucleus"/>
    <property type="evidence" value="ECO:0007669"/>
    <property type="project" value="UniProtKB-SubCell"/>
</dbReference>
<dbReference type="PANTHER" id="PTHR11267:SF181">
    <property type="entry name" value="OPTOMOTOR-BLIND PROTEIN"/>
    <property type="match status" value="1"/>
</dbReference>
<evidence type="ECO:0000256" key="7">
    <source>
        <dbReference type="SAM" id="SignalP"/>
    </source>
</evidence>
<feature type="region of interest" description="Disordered" evidence="6">
    <location>
        <begin position="487"/>
        <end position="556"/>
    </location>
</feature>
<feature type="compositionally biased region" description="Low complexity" evidence="6">
    <location>
        <begin position="614"/>
        <end position="657"/>
    </location>
</feature>
<dbReference type="InterPro" id="IPR008967">
    <property type="entry name" value="p53-like_TF_DNA-bd_sf"/>
</dbReference>
<feature type="compositionally biased region" description="Polar residues" evidence="6">
    <location>
        <begin position="514"/>
        <end position="528"/>
    </location>
</feature>
<keyword evidence="4 5" id="KW-0539">Nucleus</keyword>
<dbReference type="InterPro" id="IPR036960">
    <property type="entry name" value="T-box_sf"/>
</dbReference>
<dbReference type="GO" id="GO:0045893">
    <property type="term" value="P:positive regulation of DNA-templated transcription"/>
    <property type="evidence" value="ECO:0007669"/>
    <property type="project" value="InterPro"/>
</dbReference>
<dbReference type="InterPro" id="IPR046360">
    <property type="entry name" value="T-box_DNA-bd"/>
</dbReference>
<keyword evidence="7" id="KW-0732">Signal</keyword>
<evidence type="ECO:0000313" key="9">
    <source>
        <dbReference type="EMBL" id="KAK7896233.1"/>
    </source>
</evidence>
<feature type="region of interest" description="Disordered" evidence="6">
    <location>
        <begin position="293"/>
        <end position="318"/>
    </location>
</feature>
<dbReference type="GO" id="GO:0000981">
    <property type="term" value="F:DNA-binding transcription factor activity, RNA polymerase II-specific"/>
    <property type="evidence" value="ECO:0007669"/>
    <property type="project" value="TreeGrafter"/>
</dbReference>
<evidence type="ECO:0000313" key="10">
    <source>
        <dbReference type="Proteomes" id="UP001460270"/>
    </source>
</evidence>
<dbReference type="Pfam" id="PF00907">
    <property type="entry name" value="T-box"/>
    <property type="match status" value="1"/>
</dbReference>
<dbReference type="PRINTS" id="PR00937">
    <property type="entry name" value="TBOX"/>
</dbReference>
<sequence>MIHSVFVFLLFVSERVKVRADVCDASCRIPPPHTHTHTHSLTEDSCPGAVFKHVCASSRAPASFRHRVYSKARDFCSTPETSAQHQRLLLNTRDFCSTPETSAQHQRLLLNTRDFCLTPETSAQHQRLLLNTRDLTQDQDRTREKVFTYDNDHVKGDLLSRGEHTHTHTHTGGVETDAVCDSQQESLSVSSFSQRKLSSDIHDPPPPRTSVWPRLSDNTQELSGTSHRESSISPVFEPGSGNFQQKLIRSNLRHRLIEALGHAAPVTSSGPVLCGPGKATHLHSFQSVFGHRPVSEHEGVPRSPPAAAETSQQQQSRCVTMTLRRRRPVERSPHYVVIGGIGLWWTVQADVPSLQRQSVGAPAVLQLRGDGGHGLCGQLQVQVMEAGQVGGGRQSGATAALQDLRSHRLSGPGSHWMKQSLSFLKLKLTNNTLDQHGHIILHSMHRYFPRFHLTHLFFSFFHTDHPPLHAPLLPSITKLKIDHNPFAKGFREGGTHSHKRCRPQRSPSAKRTKLSPESPQSLQRALSHTQKTSEQTPTPTQTRTQTQKGSLQSLWPSEQDRLHAEPLELDFDYGCEEQLVPAPLPYNSYRSNEYGRFPYSGGEAEAALPHLHLQQHPQTQQHHPQTQQHHPQTQQHHPQTQQHHPQTQQHHPQTQQQSYAYPSAADWSQHPLFSYSCW</sequence>
<comment type="caution">
    <text evidence="9">The sequence shown here is derived from an EMBL/GenBank/DDBJ whole genome shotgun (WGS) entry which is preliminary data.</text>
</comment>
<comment type="caution">
    <text evidence="5">Lacks conserved residue(s) required for the propagation of feature annotation.</text>
</comment>
<feature type="region of interest" description="Disordered" evidence="6">
    <location>
        <begin position="156"/>
        <end position="175"/>
    </location>
</feature>
<evidence type="ECO:0000256" key="5">
    <source>
        <dbReference type="PROSITE-ProRule" id="PRU00201"/>
    </source>
</evidence>
<dbReference type="InterPro" id="IPR001699">
    <property type="entry name" value="TF_T-box"/>
</dbReference>
<dbReference type="Gene3D" id="2.60.40.820">
    <property type="entry name" value="Transcription factor, T-box"/>
    <property type="match status" value="1"/>
</dbReference>
<feature type="compositionally biased region" description="Basic residues" evidence="6">
    <location>
        <begin position="496"/>
        <end position="513"/>
    </location>
</feature>
<accession>A0AAW0NI69</accession>
<dbReference type="PANTHER" id="PTHR11267">
    <property type="entry name" value="T-BOX PROTEIN-RELATED"/>
    <property type="match status" value="1"/>
</dbReference>
<name>A0AAW0NI69_9GOBI</name>
<feature type="domain" description="T-box" evidence="8">
    <location>
        <begin position="413"/>
        <end position="492"/>
    </location>
</feature>
<evidence type="ECO:0000256" key="6">
    <source>
        <dbReference type="SAM" id="MobiDB-lite"/>
    </source>
</evidence>
<evidence type="ECO:0000256" key="1">
    <source>
        <dbReference type="ARBA" id="ARBA00023015"/>
    </source>
</evidence>
<keyword evidence="1" id="KW-0805">Transcription regulation</keyword>
<comment type="subcellular location">
    <subcellularLocation>
        <location evidence="5">Nucleus</location>
    </subcellularLocation>
</comment>
<proteinExistence type="predicted"/>
<dbReference type="EMBL" id="JBBPFD010000015">
    <property type="protein sequence ID" value="KAK7896233.1"/>
    <property type="molecule type" value="Genomic_DNA"/>
</dbReference>
<keyword evidence="3" id="KW-0804">Transcription</keyword>